<evidence type="ECO:0000256" key="1">
    <source>
        <dbReference type="SAM" id="Phobius"/>
    </source>
</evidence>
<protein>
    <recommendedName>
        <fullName evidence="3">Zinc-finger domain-containing protein</fullName>
    </recommendedName>
</protein>
<keyword evidence="1" id="KW-1133">Transmembrane helix</keyword>
<evidence type="ECO:0000313" key="2">
    <source>
        <dbReference type="EMBL" id="HFC98328.1"/>
    </source>
</evidence>
<dbReference type="AlphaFoldDB" id="A0A7C3CZ14"/>
<evidence type="ECO:0008006" key="3">
    <source>
        <dbReference type="Google" id="ProtNLM"/>
    </source>
</evidence>
<keyword evidence="1" id="KW-0472">Membrane</keyword>
<organism evidence="2">
    <name type="scientific">Thermosulfurimonas dismutans</name>
    <dbReference type="NCBI Taxonomy" id="999894"/>
    <lineage>
        <taxon>Bacteria</taxon>
        <taxon>Pseudomonadati</taxon>
        <taxon>Thermodesulfobacteriota</taxon>
        <taxon>Thermodesulfobacteria</taxon>
        <taxon>Thermodesulfobacteriales</taxon>
        <taxon>Thermodesulfobacteriaceae</taxon>
        <taxon>Thermosulfurimonas</taxon>
    </lineage>
</organism>
<comment type="caution">
    <text evidence="2">The sequence shown here is derived from an EMBL/GenBank/DDBJ whole genome shotgun (WGS) entry which is preliminary data.</text>
</comment>
<dbReference type="InterPro" id="IPR041916">
    <property type="entry name" value="Anti_sigma_zinc_sf"/>
</dbReference>
<dbReference type="Gene3D" id="1.10.10.1320">
    <property type="entry name" value="Anti-sigma factor, zinc-finger domain"/>
    <property type="match status" value="1"/>
</dbReference>
<proteinExistence type="predicted"/>
<reference evidence="2" key="1">
    <citation type="journal article" date="2020" name="mSystems">
        <title>Genome- and Community-Level Interaction Insights into Carbon Utilization and Element Cycling Functions of Hydrothermarchaeota in Hydrothermal Sediment.</title>
        <authorList>
            <person name="Zhou Z."/>
            <person name="Liu Y."/>
            <person name="Xu W."/>
            <person name="Pan J."/>
            <person name="Luo Z.H."/>
            <person name="Li M."/>
        </authorList>
    </citation>
    <scope>NUCLEOTIDE SEQUENCE [LARGE SCALE GENOMIC DNA]</scope>
    <source>
        <strain evidence="2">HyVt-483</strain>
    </source>
</reference>
<keyword evidence="1" id="KW-0812">Transmembrane</keyword>
<sequence length="195" mass="22487">MSSEKKIRDLLPYYVRGLLSEPEKRKVEEALKKDPALREELEEWRALSGAYDLLAAEEKPPEDLFLRLRARLHSSRRRIWIFTLRAFPSFKTLVIIFQFLLIVFLGIKAYHPSPLHYTTLSAPVKEKGELINVLFQPQAQEKEIRRLLLSVGARIVDGPYPSGLYVIRVNNPGEVPRVLAVFRKSPLVRLAERAS</sequence>
<name>A0A7C3CZ14_9BACT</name>
<accession>A0A7C3CZ14</accession>
<feature type="transmembrane region" description="Helical" evidence="1">
    <location>
        <begin position="79"/>
        <end position="107"/>
    </location>
</feature>
<gene>
    <name evidence="2" type="ORF">ENJ40_07725</name>
</gene>
<dbReference type="Proteomes" id="UP000886043">
    <property type="component" value="Unassembled WGS sequence"/>
</dbReference>
<dbReference type="EMBL" id="DRMH01000102">
    <property type="protein sequence ID" value="HFC98328.1"/>
    <property type="molecule type" value="Genomic_DNA"/>
</dbReference>